<sequence>MSRALSVLVDHGLGAQSAVPQAPSKEREMTDTDRTRSGPPQNDASWSDARERSGDWRGWITFAGVMMILLGTFQGIEGLVALLHRGFYAVGPEGLVVNVDYNAWGWLHLVIGLVLVATGLGVMTGQTWARVVGIGLAALSAVVNLAFMAAYPFWSVIVIFVDIVVIYALAVHGRQMRTP</sequence>
<accession>A0ABV9RD45</accession>
<evidence type="ECO:0000256" key="1">
    <source>
        <dbReference type="SAM" id="MobiDB-lite"/>
    </source>
</evidence>
<feature type="compositionally biased region" description="Basic and acidic residues" evidence="1">
    <location>
        <begin position="24"/>
        <end position="36"/>
    </location>
</feature>
<keyword evidence="5" id="KW-1185">Reference proteome</keyword>
<dbReference type="InterPro" id="IPR055568">
    <property type="entry name" value="DUF7144"/>
</dbReference>
<feature type="transmembrane region" description="Helical" evidence="2">
    <location>
        <begin position="103"/>
        <end position="122"/>
    </location>
</feature>
<evidence type="ECO:0000256" key="2">
    <source>
        <dbReference type="SAM" id="Phobius"/>
    </source>
</evidence>
<comment type="caution">
    <text evidence="4">The sequence shown here is derived from an EMBL/GenBank/DDBJ whole genome shotgun (WGS) entry which is preliminary data.</text>
</comment>
<feature type="domain" description="DUF7144" evidence="3">
    <location>
        <begin position="59"/>
        <end position="174"/>
    </location>
</feature>
<dbReference type="Pfam" id="PF23636">
    <property type="entry name" value="DUF7144"/>
    <property type="match status" value="1"/>
</dbReference>
<proteinExistence type="predicted"/>
<dbReference type="Proteomes" id="UP001595909">
    <property type="component" value="Unassembled WGS sequence"/>
</dbReference>
<keyword evidence="2" id="KW-1133">Transmembrane helix</keyword>
<organism evidence="4 5">
    <name type="scientific">Actinomycetospora chibensis</name>
    <dbReference type="NCBI Taxonomy" id="663606"/>
    <lineage>
        <taxon>Bacteria</taxon>
        <taxon>Bacillati</taxon>
        <taxon>Actinomycetota</taxon>
        <taxon>Actinomycetes</taxon>
        <taxon>Pseudonocardiales</taxon>
        <taxon>Pseudonocardiaceae</taxon>
        <taxon>Actinomycetospora</taxon>
    </lineage>
</organism>
<dbReference type="RefSeq" id="WP_274186858.1">
    <property type="nucleotide sequence ID" value="NZ_BAABHN010000003.1"/>
</dbReference>
<feature type="transmembrane region" description="Helical" evidence="2">
    <location>
        <begin position="59"/>
        <end position="83"/>
    </location>
</feature>
<feature type="region of interest" description="Disordered" evidence="1">
    <location>
        <begin position="17"/>
        <end position="50"/>
    </location>
</feature>
<keyword evidence="2" id="KW-0812">Transmembrane</keyword>
<gene>
    <name evidence="4" type="ORF">ACFPEL_02380</name>
</gene>
<evidence type="ECO:0000259" key="3">
    <source>
        <dbReference type="Pfam" id="PF23636"/>
    </source>
</evidence>
<reference evidence="5" key="1">
    <citation type="journal article" date="2019" name="Int. J. Syst. Evol. Microbiol.">
        <title>The Global Catalogue of Microorganisms (GCM) 10K type strain sequencing project: providing services to taxonomists for standard genome sequencing and annotation.</title>
        <authorList>
            <consortium name="The Broad Institute Genomics Platform"/>
            <consortium name="The Broad Institute Genome Sequencing Center for Infectious Disease"/>
            <person name="Wu L."/>
            <person name="Ma J."/>
        </authorList>
    </citation>
    <scope>NUCLEOTIDE SEQUENCE [LARGE SCALE GENOMIC DNA]</scope>
    <source>
        <strain evidence="5">CCUG 50347</strain>
    </source>
</reference>
<evidence type="ECO:0000313" key="4">
    <source>
        <dbReference type="EMBL" id="MFC4831246.1"/>
    </source>
</evidence>
<feature type="transmembrane region" description="Helical" evidence="2">
    <location>
        <begin position="129"/>
        <end position="147"/>
    </location>
</feature>
<keyword evidence="2" id="KW-0472">Membrane</keyword>
<name>A0ABV9RD45_9PSEU</name>
<feature type="transmembrane region" description="Helical" evidence="2">
    <location>
        <begin position="153"/>
        <end position="171"/>
    </location>
</feature>
<protein>
    <recommendedName>
        <fullName evidence="3">DUF7144 domain-containing protein</fullName>
    </recommendedName>
</protein>
<dbReference type="EMBL" id="JBHSIM010000003">
    <property type="protein sequence ID" value="MFC4831246.1"/>
    <property type="molecule type" value="Genomic_DNA"/>
</dbReference>
<evidence type="ECO:0000313" key="5">
    <source>
        <dbReference type="Proteomes" id="UP001595909"/>
    </source>
</evidence>